<accession>A0ABT0LKT9</accession>
<dbReference type="InterPro" id="IPR010982">
    <property type="entry name" value="Lambda_DNA-bd_dom_sf"/>
</dbReference>
<comment type="caution">
    <text evidence="2">The sequence shown here is derived from an EMBL/GenBank/DDBJ whole genome shotgun (WGS) entry which is preliminary data.</text>
</comment>
<dbReference type="InterPro" id="IPR001387">
    <property type="entry name" value="Cro/C1-type_HTH"/>
</dbReference>
<protein>
    <submittedName>
        <fullName evidence="2">Helix-turn-helix domain-containing protein</fullName>
    </submittedName>
</protein>
<name>A0ABT0LKT9_9GAMM</name>
<dbReference type="PROSITE" id="PS50943">
    <property type="entry name" value="HTH_CROC1"/>
    <property type="match status" value="1"/>
</dbReference>
<dbReference type="CDD" id="cd00093">
    <property type="entry name" value="HTH_XRE"/>
    <property type="match status" value="1"/>
</dbReference>
<proteinExistence type="predicted"/>
<dbReference type="EMBL" id="JAKIKS010000292">
    <property type="protein sequence ID" value="MCL1128005.1"/>
    <property type="molecule type" value="Genomic_DNA"/>
</dbReference>
<evidence type="ECO:0000259" key="1">
    <source>
        <dbReference type="PROSITE" id="PS50943"/>
    </source>
</evidence>
<dbReference type="RefSeq" id="WP_248943425.1">
    <property type="nucleotide sequence ID" value="NZ_JAKIKS010000292.1"/>
</dbReference>
<gene>
    <name evidence="2" type="ORF">L2764_27050</name>
</gene>
<reference evidence="2 3" key="1">
    <citation type="submission" date="2022-01" db="EMBL/GenBank/DDBJ databases">
        <title>Whole genome-based taxonomy of the Shewanellaceae.</title>
        <authorList>
            <person name="Martin-Rodriguez A.J."/>
        </authorList>
    </citation>
    <scope>NUCLEOTIDE SEQUENCE [LARGE SCALE GENOMIC DNA]</scope>
    <source>
        <strain evidence="2 3">DSM 17177</strain>
    </source>
</reference>
<feature type="domain" description="HTH cro/C1-type" evidence="1">
    <location>
        <begin position="18"/>
        <end position="73"/>
    </location>
</feature>
<sequence length="81" mass="9225">MSDADKKVAKKIQGFDILKTGRRIRGMTQTEVAHHYGICIRTYRNWESGASPVSYDDILAFCDDVFQIPLEEVQRSAVYAN</sequence>
<keyword evidence="3" id="KW-1185">Reference proteome</keyword>
<evidence type="ECO:0000313" key="3">
    <source>
        <dbReference type="Proteomes" id="UP001203423"/>
    </source>
</evidence>
<organism evidence="2 3">
    <name type="scientific">Shewanella surugensis</name>
    <dbReference type="NCBI Taxonomy" id="212020"/>
    <lineage>
        <taxon>Bacteria</taxon>
        <taxon>Pseudomonadati</taxon>
        <taxon>Pseudomonadota</taxon>
        <taxon>Gammaproteobacteria</taxon>
        <taxon>Alteromonadales</taxon>
        <taxon>Shewanellaceae</taxon>
        <taxon>Shewanella</taxon>
    </lineage>
</organism>
<dbReference type="Proteomes" id="UP001203423">
    <property type="component" value="Unassembled WGS sequence"/>
</dbReference>
<evidence type="ECO:0000313" key="2">
    <source>
        <dbReference type="EMBL" id="MCL1128005.1"/>
    </source>
</evidence>
<dbReference type="Gene3D" id="1.10.260.40">
    <property type="entry name" value="lambda repressor-like DNA-binding domains"/>
    <property type="match status" value="1"/>
</dbReference>
<dbReference type="SUPFAM" id="SSF47413">
    <property type="entry name" value="lambda repressor-like DNA-binding domains"/>
    <property type="match status" value="1"/>
</dbReference>